<dbReference type="Proteomes" id="UP000487268">
    <property type="component" value="Unassembled WGS sequence"/>
</dbReference>
<dbReference type="InterPro" id="IPR004629">
    <property type="entry name" value="WecG_TagA_CpsF"/>
</dbReference>
<evidence type="ECO:0000256" key="2">
    <source>
        <dbReference type="ARBA" id="ARBA00022679"/>
    </source>
</evidence>
<evidence type="ECO:0000313" key="3">
    <source>
        <dbReference type="EMBL" id="MQY03463.1"/>
    </source>
</evidence>
<protein>
    <submittedName>
        <fullName evidence="3">UDP-N-acetyl-D-mannosaminuronic acid transferase</fullName>
        <ecNumber evidence="3">2.4.1.180</ecNumber>
    </submittedName>
</protein>
<reference evidence="3 4" key="1">
    <citation type="submission" date="2019-10" db="EMBL/GenBank/DDBJ databases">
        <title>Actinomadura rubteroloni sp. nov. and Actinomadura macrotermitis sp. nov., isolated from the gut of fungus growing-termite Macrotermes natalensis.</title>
        <authorList>
            <person name="Benndorf R."/>
            <person name="Martin K."/>
            <person name="Kuefner M."/>
            <person name="De Beer W."/>
            <person name="Kaster A.-K."/>
            <person name="Vollmers J."/>
            <person name="Poulsen M."/>
            <person name="Beemelmanns C."/>
        </authorList>
    </citation>
    <scope>NUCLEOTIDE SEQUENCE [LARGE SCALE GENOMIC DNA]</scope>
    <source>
        <strain evidence="3 4">RB68</strain>
    </source>
</reference>
<name>A0A7K0BQK5_9ACTN</name>
<dbReference type="PANTHER" id="PTHR34136:SF1">
    <property type="entry name" value="UDP-N-ACETYL-D-MANNOSAMINURONIC ACID TRANSFERASE"/>
    <property type="match status" value="1"/>
</dbReference>
<comment type="caution">
    <text evidence="3">The sequence shown here is derived from an EMBL/GenBank/DDBJ whole genome shotgun (WGS) entry which is preliminary data.</text>
</comment>
<proteinExistence type="predicted"/>
<sequence length="258" mass="28338">MTIESAIGPRRRFLGVWLAPLSIAETVALCVKAVEERAQVRVGVLNAAKIVKMRSDRRLREAVLGCDLCVADGQSVVWAGNLLGQGLPERVAGIDLMLELLAEAERHGHSVYFLGAREDVLNGMLAEVRRRHPALKIAGSRNGYFDQDEDAGVAETVRMSGADLLFIGVSSPKKEMFVHEWGARTGASVVHGVGGSFDVLAGKVQRAPSFWRKNGLEWLYRALQEPKRLGPRYLTTNTVFLALLGRELLQRRLRGAGK</sequence>
<organism evidence="3 4">
    <name type="scientific">Actinomadura macrotermitis</name>
    <dbReference type="NCBI Taxonomy" id="2585200"/>
    <lineage>
        <taxon>Bacteria</taxon>
        <taxon>Bacillati</taxon>
        <taxon>Actinomycetota</taxon>
        <taxon>Actinomycetes</taxon>
        <taxon>Streptosporangiales</taxon>
        <taxon>Thermomonosporaceae</taxon>
        <taxon>Actinomadura</taxon>
    </lineage>
</organism>
<dbReference type="RefSeq" id="WP_153531389.1">
    <property type="nucleotide sequence ID" value="NZ_WEGH01000001.1"/>
</dbReference>
<gene>
    <name evidence="3" type="primary">wecG</name>
    <name evidence="3" type="ORF">ACRB68_15060</name>
</gene>
<dbReference type="PANTHER" id="PTHR34136">
    <property type="match status" value="1"/>
</dbReference>
<dbReference type="OrthoDB" id="9771846at2"/>
<dbReference type="GO" id="GO:0047241">
    <property type="term" value="F:lipopolysaccharide N-acetylmannosaminouronosyltransferase activity"/>
    <property type="evidence" value="ECO:0007669"/>
    <property type="project" value="UniProtKB-EC"/>
</dbReference>
<accession>A0A7K0BQK5</accession>
<keyword evidence="2 3" id="KW-0808">Transferase</keyword>
<evidence type="ECO:0000256" key="1">
    <source>
        <dbReference type="ARBA" id="ARBA00022676"/>
    </source>
</evidence>
<keyword evidence="4" id="KW-1185">Reference proteome</keyword>
<dbReference type="EMBL" id="WEGH01000001">
    <property type="protein sequence ID" value="MQY03463.1"/>
    <property type="molecule type" value="Genomic_DNA"/>
</dbReference>
<evidence type="ECO:0000313" key="4">
    <source>
        <dbReference type="Proteomes" id="UP000487268"/>
    </source>
</evidence>
<keyword evidence="1 3" id="KW-0328">Glycosyltransferase</keyword>
<dbReference type="AlphaFoldDB" id="A0A7K0BQK5"/>
<dbReference type="EC" id="2.4.1.180" evidence="3"/>
<dbReference type="Pfam" id="PF03808">
    <property type="entry name" value="Glyco_tran_WecG"/>
    <property type="match status" value="1"/>
</dbReference>
<dbReference type="NCBIfam" id="TIGR00696">
    <property type="entry name" value="wecG_tagA_cpsF"/>
    <property type="match status" value="1"/>
</dbReference>
<dbReference type="CDD" id="cd06533">
    <property type="entry name" value="Glyco_transf_WecG_TagA"/>
    <property type="match status" value="1"/>
</dbReference>